<name>A0A512RQ78_9BACT</name>
<evidence type="ECO:0000313" key="2">
    <source>
        <dbReference type="Proteomes" id="UP000321436"/>
    </source>
</evidence>
<protein>
    <recommendedName>
        <fullName evidence="3">LPS kinase</fullName>
    </recommendedName>
</protein>
<dbReference type="InterPro" id="IPR011009">
    <property type="entry name" value="Kinase-like_dom_sf"/>
</dbReference>
<dbReference type="OrthoDB" id="9773772at2"/>
<dbReference type="EMBL" id="BKAU01000005">
    <property type="protein sequence ID" value="GEP97846.1"/>
    <property type="molecule type" value="Genomic_DNA"/>
</dbReference>
<dbReference type="InterPro" id="IPR008266">
    <property type="entry name" value="Tyr_kinase_AS"/>
</dbReference>
<dbReference type="AlphaFoldDB" id="A0A512RQ78"/>
<dbReference type="RefSeq" id="WP_146865824.1">
    <property type="nucleotide sequence ID" value="NZ_BKAU01000005.1"/>
</dbReference>
<comment type="caution">
    <text evidence="1">The sequence shown here is derived from an EMBL/GenBank/DDBJ whole genome shotgun (WGS) entry which is preliminary data.</text>
</comment>
<dbReference type="PROSITE" id="PS00109">
    <property type="entry name" value="PROTEIN_KINASE_TYR"/>
    <property type="match status" value="1"/>
</dbReference>
<organism evidence="1 2">
    <name type="scientific">Chitinophaga cymbidii</name>
    <dbReference type="NCBI Taxonomy" id="1096750"/>
    <lineage>
        <taxon>Bacteria</taxon>
        <taxon>Pseudomonadati</taxon>
        <taxon>Bacteroidota</taxon>
        <taxon>Chitinophagia</taxon>
        <taxon>Chitinophagales</taxon>
        <taxon>Chitinophagaceae</taxon>
        <taxon>Chitinophaga</taxon>
    </lineage>
</organism>
<dbReference type="Gene3D" id="1.10.510.10">
    <property type="entry name" value="Transferase(Phosphotransferase) domain 1"/>
    <property type="match status" value="1"/>
</dbReference>
<evidence type="ECO:0000313" key="1">
    <source>
        <dbReference type="EMBL" id="GEP97846.1"/>
    </source>
</evidence>
<gene>
    <name evidence="1" type="ORF">CCY01nite_41060</name>
</gene>
<sequence length="255" mass="30285">MSIHIGLSPRYEFLRNYIEDIPQKFNSLGEIVHKTRNIIRVDNGNNIKLVIKSYRKIYLFNQLVYAHLLPSKAKRAYLYARTLIDKGFMTPEPVAYIECVRKGLMQESYFISTYTDYTELKHIAEMLPEEGRKVLEALARYTHQLHAQNIYHKDYSVGNILFSKNGQSYNFTLVDNNRMKFSRSSFAYRMKNLRRLDLPLPSLAYLCQEYARLSGQNELLALSTMLNYRRKRMLFSYRKNKVKHFFRRMFMPGKA</sequence>
<dbReference type="GO" id="GO:0004672">
    <property type="term" value="F:protein kinase activity"/>
    <property type="evidence" value="ECO:0007669"/>
    <property type="project" value="InterPro"/>
</dbReference>
<accession>A0A512RQ78</accession>
<reference evidence="1 2" key="1">
    <citation type="submission" date="2019-07" db="EMBL/GenBank/DDBJ databases">
        <title>Whole genome shotgun sequence of Chitinophaga cymbidii NBRC 109752.</title>
        <authorList>
            <person name="Hosoyama A."/>
            <person name="Uohara A."/>
            <person name="Ohji S."/>
            <person name="Ichikawa N."/>
        </authorList>
    </citation>
    <scope>NUCLEOTIDE SEQUENCE [LARGE SCALE GENOMIC DNA]</scope>
    <source>
        <strain evidence="1 2">NBRC 109752</strain>
    </source>
</reference>
<dbReference type="Proteomes" id="UP000321436">
    <property type="component" value="Unassembled WGS sequence"/>
</dbReference>
<keyword evidence="2" id="KW-1185">Reference proteome</keyword>
<proteinExistence type="predicted"/>
<dbReference type="Pfam" id="PF06293">
    <property type="entry name" value="Kdo"/>
    <property type="match status" value="1"/>
</dbReference>
<evidence type="ECO:0008006" key="3">
    <source>
        <dbReference type="Google" id="ProtNLM"/>
    </source>
</evidence>
<dbReference type="SUPFAM" id="SSF56112">
    <property type="entry name" value="Protein kinase-like (PK-like)"/>
    <property type="match status" value="1"/>
</dbReference>